<keyword evidence="1" id="KW-0732">Signal</keyword>
<name>A0A839V1F6_9PROT</name>
<evidence type="ECO:0000256" key="1">
    <source>
        <dbReference type="SAM" id="SignalP"/>
    </source>
</evidence>
<dbReference type="PROSITE" id="PS51257">
    <property type="entry name" value="PROKAR_LIPOPROTEIN"/>
    <property type="match status" value="1"/>
</dbReference>
<comment type="caution">
    <text evidence="2">The sequence shown here is derived from an EMBL/GenBank/DDBJ whole genome shotgun (WGS) entry which is preliminary data.</text>
</comment>
<reference evidence="2 3" key="1">
    <citation type="submission" date="2020-08" db="EMBL/GenBank/DDBJ databases">
        <title>Genomic Encyclopedia of Type Strains, Phase III (KMG-III): the genomes of soil and plant-associated and newly described type strains.</title>
        <authorList>
            <person name="Whitman W."/>
        </authorList>
    </citation>
    <scope>NUCLEOTIDE SEQUENCE [LARGE SCALE GENOMIC DNA]</scope>
    <source>
        <strain evidence="2 3">CECT 8088</strain>
    </source>
</reference>
<keyword evidence="3" id="KW-1185">Reference proteome</keyword>
<proteinExistence type="predicted"/>
<dbReference type="Proteomes" id="UP000557688">
    <property type="component" value="Unassembled WGS sequence"/>
</dbReference>
<accession>A0A839V1F6</accession>
<dbReference type="RefSeq" id="WP_246330070.1">
    <property type="nucleotide sequence ID" value="NZ_JABXXQ010000269.1"/>
</dbReference>
<gene>
    <name evidence="2" type="ORF">FHR90_001192</name>
</gene>
<evidence type="ECO:0000313" key="3">
    <source>
        <dbReference type="Proteomes" id="UP000557688"/>
    </source>
</evidence>
<feature type="signal peptide" evidence="1">
    <location>
        <begin position="1"/>
        <end position="21"/>
    </location>
</feature>
<protein>
    <submittedName>
        <fullName evidence="2">Uncharacterized protein YcfJ</fullName>
    </submittedName>
</protein>
<dbReference type="AlphaFoldDB" id="A0A839V1F6"/>
<organism evidence="2 3">
    <name type="scientific">Endobacter medicaginis</name>
    <dbReference type="NCBI Taxonomy" id="1181271"/>
    <lineage>
        <taxon>Bacteria</taxon>
        <taxon>Pseudomonadati</taxon>
        <taxon>Pseudomonadota</taxon>
        <taxon>Alphaproteobacteria</taxon>
        <taxon>Acetobacterales</taxon>
        <taxon>Acetobacteraceae</taxon>
        <taxon>Endobacter</taxon>
    </lineage>
</organism>
<feature type="chain" id="PRO_5032409874" evidence="1">
    <location>
        <begin position="22"/>
        <end position="159"/>
    </location>
</feature>
<dbReference type="EMBL" id="JACHXV010000004">
    <property type="protein sequence ID" value="MBB3173369.1"/>
    <property type="molecule type" value="Genomic_DNA"/>
</dbReference>
<sequence>MRMLPLLVTTALAASALSGCAEQPMGPMVQVLPKPGKPYATFVSEQNFCEQQAGGAVAGQASSANQRAVVGGLLATAAGAALGGAIGGGYGAGIGAASGAGLGLGVGSSYSGGHQGAIQRQYDTVYLQCMVSYGNVPPQPVIVQPPPVVVQPSPYYAPY</sequence>
<evidence type="ECO:0000313" key="2">
    <source>
        <dbReference type="EMBL" id="MBB3173369.1"/>
    </source>
</evidence>